<keyword evidence="3" id="KW-0560">Oxidoreductase</keyword>
<evidence type="ECO:0000313" key="7">
    <source>
        <dbReference type="Proteomes" id="UP000295560"/>
    </source>
</evidence>
<dbReference type="EMBL" id="SMFZ01000002">
    <property type="protein sequence ID" value="TCK21152.1"/>
    <property type="molecule type" value="Genomic_DNA"/>
</dbReference>
<proteinExistence type="predicted"/>
<name>A0A4R1HUN1_PSEEN</name>
<keyword evidence="4 6" id="KW-0503">Monooxygenase</keyword>
<evidence type="ECO:0000256" key="3">
    <source>
        <dbReference type="ARBA" id="ARBA00023002"/>
    </source>
</evidence>
<evidence type="ECO:0000256" key="1">
    <source>
        <dbReference type="ARBA" id="ARBA00022630"/>
    </source>
</evidence>
<reference evidence="6 7" key="1">
    <citation type="submission" date="2019-03" db="EMBL/GenBank/DDBJ databases">
        <title>Sequencing the genomes of 1000 actinobacteria strains.</title>
        <authorList>
            <person name="Klenk H.-P."/>
        </authorList>
    </citation>
    <scope>NUCLEOTIDE SEQUENCE [LARGE SCALE GENOMIC DNA]</scope>
    <source>
        <strain evidence="6 7">DSM 44969</strain>
    </source>
</reference>
<organism evidence="6 7">
    <name type="scientific">Pseudonocardia endophytica</name>
    <dbReference type="NCBI Taxonomy" id="401976"/>
    <lineage>
        <taxon>Bacteria</taxon>
        <taxon>Bacillati</taxon>
        <taxon>Actinomycetota</taxon>
        <taxon>Actinomycetes</taxon>
        <taxon>Pseudonocardiales</taxon>
        <taxon>Pseudonocardiaceae</taxon>
        <taxon>Pseudonocardia</taxon>
    </lineage>
</organism>
<evidence type="ECO:0000313" key="6">
    <source>
        <dbReference type="EMBL" id="TCK21152.1"/>
    </source>
</evidence>
<dbReference type="InterPro" id="IPR036661">
    <property type="entry name" value="Luciferase-like_sf"/>
</dbReference>
<evidence type="ECO:0000256" key="2">
    <source>
        <dbReference type="ARBA" id="ARBA00022643"/>
    </source>
</evidence>
<comment type="caution">
    <text evidence="6">The sequence shown here is derived from an EMBL/GenBank/DDBJ whole genome shotgun (WGS) entry which is preliminary data.</text>
</comment>
<dbReference type="InterPro" id="IPR011251">
    <property type="entry name" value="Luciferase-like_dom"/>
</dbReference>
<evidence type="ECO:0000256" key="4">
    <source>
        <dbReference type="ARBA" id="ARBA00023033"/>
    </source>
</evidence>
<protein>
    <submittedName>
        <fullName evidence="6">Alkanesulfonate monooxygenase SsuD/methylene tetrahydromethanopterin reductase-like flavin-dependent oxidoreductase (Luciferase family)</fullName>
    </submittedName>
</protein>
<accession>A0A4R1HUN1</accession>
<dbReference type="GO" id="GO:0004497">
    <property type="term" value="F:monooxygenase activity"/>
    <property type="evidence" value="ECO:0007669"/>
    <property type="project" value="UniProtKB-KW"/>
</dbReference>
<dbReference type="Pfam" id="PF00296">
    <property type="entry name" value="Bac_luciferase"/>
    <property type="match status" value="1"/>
</dbReference>
<dbReference type="AlphaFoldDB" id="A0A4R1HUN1"/>
<feature type="domain" description="Luciferase-like" evidence="5">
    <location>
        <begin position="34"/>
        <end position="257"/>
    </location>
</feature>
<dbReference type="Gene3D" id="3.20.20.30">
    <property type="entry name" value="Luciferase-like domain"/>
    <property type="match status" value="1"/>
</dbReference>
<dbReference type="SUPFAM" id="SSF51679">
    <property type="entry name" value="Bacterial luciferase-like"/>
    <property type="match status" value="1"/>
</dbReference>
<dbReference type="OrthoDB" id="9135350at2"/>
<dbReference type="RefSeq" id="WP_132429936.1">
    <property type="nucleotide sequence ID" value="NZ_SMFZ01000002.1"/>
</dbReference>
<keyword evidence="7" id="KW-1185">Reference proteome</keyword>
<dbReference type="PANTHER" id="PTHR30011">
    <property type="entry name" value="ALKANESULFONATE MONOOXYGENASE-RELATED"/>
    <property type="match status" value="1"/>
</dbReference>
<dbReference type="GO" id="GO:0016705">
    <property type="term" value="F:oxidoreductase activity, acting on paired donors, with incorporation or reduction of molecular oxygen"/>
    <property type="evidence" value="ECO:0007669"/>
    <property type="project" value="InterPro"/>
</dbReference>
<evidence type="ECO:0000259" key="5">
    <source>
        <dbReference type="Pfam" id="PF00296"/>
    </source>
</evidence>
<dbReference type="InterPro" id="IPR051260">
    <property type="entry name" value="Diverse_substr_monoxygenases"/>
</dbReference>
<dbReference type="Proteomes" id="UP000295560">
    <property type="component" value="Unassembled WGS sequence"/>
</dbReference>
<keyword evidence="2" id="KW-0288">FMN</keyword>
<sequence>MSTSDTGAPVRAPLHLAVALDGVGWHPAARHDPDARVTDPASARHWVDLATTAERGLLDLVTVEDGPDSRNHALRVAALVAPSTTRIGLVPTVTATGTAPLAAALAALDHDSVGRAGWRLTTPADETRLPGDRALGTPAARARHAEQLDDLASAVAAVRLRWSAGGGAADRPPQGHPPVVALGHGWETFRLAARAADVVLTTPVDAFGAAAVVEQVREAEHHVGRTGPPLRILGDMVVLLEDTDLAARDRLDLLDAHEMLYSDAAVVATTPSGLADMLTAWQRSGLDGYRLRPARLPSDLDRITDELVPELQRRGAFRTAYDGSTLRDHLGLASWSRGARVEATVAS</sequence>
<gene>
    <name evidence="6" type="ORF">EV378_5131</name>
</gene>
<dbReference type="PANTHER" id="PTHR30011:SF16">
    <property type="entry name" value="C2H2 FINGER DOMAIN TRANSCRIPTION FACTOR (EUROFUNG)-RELATED"/>
    <property type="match status" value="1"/>
</dbReference>
<keyword evidence="1" id="KW-0285">Flavoprotein</keyword>